<protein>
    <submittedName>
        <fullName evidence="1">Uncharacterized protein</fullName>
    </submittedName>
</protein>
<proteinExistence type="predicted"/>
<reference evidence="1" key="1">
    <citation type="submission" date="2014-05" db="EMBL/GenBank/DDBJ databases">
        <authorList>
            <person name="Chronopoulou M."/>
        </authorList>
    </citation>
    <scope>NUCLEOTIDE SEQUENCE</scope>
    <source>
        <tissue evidence="1">Whole organism</tissue>
    </source>
</reference>
<sequence>IYARQNILLVRENQNNHYRKCTHKLLVTTDHKG</sequence>
<name>A0A0K2VE68_LEPSM</name>
<organism evidence="1">
    <name type="scientific">Lepeophtheirus salmonis</name>
    <name type="common">Salmon louse</name>
    <name type="synonym">Caligus salmonis</name>
    <dbReference type="NCBI Taxonomy" id="72036"/>
    <lineage>
        <taxon>Eukaryota</taxon>
        <taxon>Metazoa</taxon>
        <taxon>Ecdysozoa</taxon>
        <taxon>Arthropoda</taxon>
        <taxon>Crustacea</taxon>
        <taxon>Multicrustacea</taxon>
        <taxon>Hexanauplia</taxon>
        <taxon>Copepoda</taxon>
        <taxon>Siphonostomatoida</taxon>
        <taxon>Caligidae</taxon>
        <taxon>Lepeophtheirus</taxon>
    </lineage>
</organism>
<dbReference type="EMBL" id="HACA01031408">
    <property type="protein sequence ID" value="CDW48769.1"/>
    <property type="molecule type" value="Transcribed_RNA"/>
</dbReference>
<accession>A0A0K2VE68</accession>
<evidence type="ECO:0000313" key="1">
    <source>
        <dbReference type="EMBL" id="CDW48769.1"/>
    </source>
</evidence>
<feature type="non-terminal residue" evidence="1">
    <location>
        <position position="1"/>
    </location>
</feature>
<dbReference type="AlphaFoldDB" id="A0A0K2VE68"/>